<dbReference type="Gene3D" id="3.40.50.2300">
    <property type="match status" value="2"/>
</dbReference>
<feature type="region of interest" description="Disordered" evidence="4">
    <location>
        <begin position="561"/>
        <end position="580"/>
    </location>
</feature>
<dbReference type="SUPFAM" id="SSF52540">
    <property type="entry name" value="P-loop containing nucleoside triphosphate hydrolases"/>
    <property type="match status" value="1"/>
</dbReference>
<feature type="domain" description="Leucine-binding protein" evidence="5">
    <location>
        <begin position="669"/>
        <end position="955"/>
    </location>
</feature>
<keyword evidence="2" id="KW-0732">Signal</keyword>
<dbReference type="PANTHER" id="PTHR30483">
    <property type="entry name" value="LEUCINE-SPECIFIC-BINDING PROTEIN"/>
    <property type="match status" value="1"/>
</dbReference>
<comment type="caution">
    <text evidence="6">The sequence shown here is derived from an EMBL/GenBank/DDBJ whole genome shotgun (WGS) entry which is preliminary data.</text>
</comment>
<dbReference type="Gene3D" id="1.25.40.10">
    <property type="entry name" value="Tetratricopeptide repeat domain"/>
    <property type="match status" value="1"/>
</dbReference>
<dbReference type="InterPro" id="IPR027417">
    <property type="entry name" value="P-loop_NTPase"/>
</dbReference>
<dbReference type="InterPro" id="IPR028081">
    <property type="entry name" value="Leu-bd"/>
</dbReference>
<reference evidence="6 7" key="1">
    <citation type="journal article" date="2020" name="ISME J.">
        <title>Comparative genomics reveals insights into cyanobacterial evolution and habitat adaptation.</title>
        <authorList>
            <person name="Chen M.Y."/>
            <person name="Teng W.K."/>
            <person name="Zhao L."/>
            <person name="Hu C.X."/>
            <person name="Zhou Y.K."/>
            <person name="Han B.P."/>
            <person name="Song L.R."/>
            <person name="Shu W.S."/>
        </authorList>
    </citation>
    <scope>NUCLEOTIDE SEQUENCE [LARGE SCALE GENOMIC DNA]</scope>
    <source>
        <strain evidence="6 7">FACHB-252</strain>
    </source>
</reference>
<evidence type="ECO:0000256" key="1">
    <source>
        <dbReference type="ARBA" id="ARBA00010062"/>
    </source>
</evidence>
<organism evidence="6 7">
    <name type="scientific">Nostoc punctiforme FACHB-252</name>
    <dbReference type="NCBI Taxonomy" id="1357509"/>
    <lineage>
        <taxon>Bacteria</taxon>
        <taxon>Bacillati</taxon>
        <taxon>Cyanobacteriota</taxon>
        <taxon>Cyanophyceae</taxon>
        <taxon>Nostocales</taxon>
        <taxon>Nostocaceae</taxon>
        <taxon>Nostoc</taxon>
    </lineage>
</organism>
<evidence type="ECO:0000256" key="4">
    <source>
        <dbReference type="SAM" id="MobiDB-lite"/>
    </source>
</evidence>
<keyword evidence="7" id="KW-1185">Reference proteome</keyword>
<dbReference type="PANTHER" id="PTHR30483:SF6">
    <property type="entry name" value="PERIPLASMIC BINDING PROTEIN OF ABC TRANSPORTER FOR NATURAL AMINO ACIDS"/>
    <property type="match status" value="1"/>
</dbReference>
<feature type="repeat" description="TPR" evidence="3">
    <location>
        <begin position="458"/>
        <end position="491"/>
    </location>
</feature>
<dbReference type="Pfam" id="PF13458">
    <property type="entry name" value="Peripla_BP_6"/>
    <property type="match status" value="1"/>
</dbReference>
<evidence type="ECO:0000313" key="7">
    <source>
        <dbReference type="Proteomes" id="UP000606396"/>
    </source>
</evidence>
<evidence type="ECO:0000256" key="3">
    <source>
        <dbReference type="PROSITE-ProRule" id="PRU00339"/>
    </source>
</evidence>
<evidence type="ECO:0000259" key="5">
    <source>
        <dbReference type="Pfam" id="PF13458"/>
    </source>
</evidence>
<dbReference type="Proteomes" id="UP000606396">
    <property type="component" value="Unassembled WGS sequence"/>
</dbReference>
<keyword evidence="3" id="KW-0802">TPR repeat</keyword>
<dbReference type="InterPro" id="IPR051010">
    <property type="entry name" value="BCAA_transport"/>
</dbReference>
<dbReference type="SUPFAM" id="SSF48452">
    <property type="entry name" value="TPR-like"/>
    <property type="match status" value="1"/>
</dbReference>
<dbReference type="EMBL" id="JACJTC010000027">
    <property type="protein sequence ID" value="MBD2615552.1"/>
    <property type="molecule type" value="Genomic_DNA"/>
</dbReference>
<dbReference type="InterPro" id="IPR028082">
    <property type="entry name" value="Peripla_BP_I"/>
</dbReference>
<evidence type="ECO:0000256" key="2">
    <source>
        <dbReference type="ARBA" id="ARBA00022729"/>
    </source>
</evidence>
<gene>
    <name evidence="6" type="ORF">H6G94_30590</name>
</gene>
<name>A0ABR8HK68_NOSPU</name>
<accession>A0ABR8HK68</accession>
<dbReference type="CDD" id="cd06268">
    <property type="entry name" value="PBP1_ABC_transporter_LIVBP-like"/>
    <property type="match status" value="1"/>
</dbReference>
<dbReference type="InterPro" id="IPR019734">
    <property type="entry name" value="TPR_rpt"/>
</dbReference>
<comment type="similarity">
    <text evidence="1">Belongs to the leucine-binding protein family.</text>
</comment>
<dbReference type="Gene3D" id="3.40.50.300">
    <property type="entry name" value="P-loop containing nucleotide triphosphate hydrolases"/>
    <property type="match status" value="1"/>
</dbReference>
<proteinExistence type="inferred from homology"/>
<dbReference type="PROSITE" id="PS50005">
    <property type="entry name" value="TPR"/>
    <property type="match status" value="1"/>
</dbReference>
<dbReference type="InterPro" id="IPR011990">
    <property type="entry name" value="TPR-like_helical_dom_sf"/>
</dbReference>
<dbReference type="SUPFAM" id="SSF53822">
    <property type="entry name" value="Periplasmic binding protein-like I"/>
    <property type="match status" value="1"/>
</dbReference>
<evidence type="ECO:0000313" key="6">
    <source>
        <dbReference type="EMBL" id="MBD2615552.1"/>
    </source>
</evidence>
<protein>
    <submittedName>
        <fullName evidence="6">ABC transporter substrate-binding protein</fullName>
    </submittedName>
</protein>
<sequence>MTNRNHWRNPYIIGQTIIKPEKFFGREDLFAFIEDNLNNNIQIQLLHGQRRIGKSSLLKLLPHKIKPENQEKFVFISFDLQSYSNSSAGEIIYKLAETICEQLNVSQHISIFHSTTEINNNLDIFCDAFLPIVCQGLGNKKLVLLLDEFDVAININDRNHFFLYLQTVLIKQKQLFAIPVLGRFDDDLQNLCQLFDSPPTQKIDLLYEISAKLLITNPARGMFEYEEDAINAIFELSSCHPYLIQGICFHIFLQVRSGTKNKVNREDVDNIVDETIEGLKSGLEGLWDGLSINEKVFFAAVAEVKKIVTSPGKSPEDPFTLLKSYGIIQTEEIIEAAKQLVKKGYLEGTEKEARVKIELVRRWLVKFHPFNQTRNELKKIKKEEIDRISKQELELYRDKNIQDMIDHYERILALNPNHFETIPLLAKKYLDIENFDKSLELYTRAYHYNRIENKENLLQALEAYGKNLKKQGKLTKAKIQFDRALEIEPEKESVKEQLAEINTELGKQEVLQIQQVEEKPTKPDINNSKNPFRQRVILGIILGLIALLGGNIAVNLSSSVPNPSATQTPTTTPKADDNIQSNISRGDRILFSTNNNTRPDQAIEAFKEGNYSKAIELFENAITDNRNNRNDPELRIYYNNAKANDKAKTGEEYSSLTLAVVVPGNDQSKAQEILRGVAQSQEQFNVNGGQNGRLLEILIANDANDEEQAKKIAKKLVHKDYLLGVIGHGSSQTTEAVLNIYKQEDIPIISPTSSANTLQGKNFFRTIPSDAAFGEKLGKYATNSSFKKVIIFYNPTDTYSKSLKEEFRNNFRGEIYRLIDVTDPKLDIEKELQESASQQVQAVMLFPDIKYTATALEVAKINLDKNLGLKLLGGDSLYNKKTLDDGKNVEGLALAVPWFREAPQAKYFSQAAKQQWLGDISWRTATSYDATQAFIKSLSSRPSRATILQRLQNLNLSPKGTSEDKLVTSGDDLKFKNGERQSKAILVTIEQGQFKCLQQCSP</sequence>
<dbReference type="SMART" id="SM00028">
    <property type="entry name" value="TPR"/>
    <property type="match status" value="4"/>
</dbReference>